<sequence length="47" mass="5536">MKDILNYAIPYSVIGRMANKLLVAKQIKQIFDYRTKAINELFGVYRK</sequence>
<reference evidence="1 2" key="1">
    <citation type="submission" date="2020-05" db="EMBL/GenBank/DDBJ databases">
        <authorList>
            <person name="Khan S.A."/>
            <person name="Jeon C.O."/>
            <person name="Chun B.H."/>
        </authorList>
    </citation>
    <scope>NUCLEOTIDE SEQUENCE [LARGE SCALE GENOMIC DNA]</scope>
    <source>
        <strain evidence="1 2">S1162</strain>
    </source>
</reference>
<proteinExistence type="predicted"/>
<keyword evidence="2" id="KW-1185">Reference proteome</keyword>
<evidence type="ECO:0000313" key="2">
    <source>
        <dbReference type="Proteomes" id="UP000566071"/>
    </source>
</evidence>
<dbReference type="Proteomes" id="UP000566071">
    <property type="component" value="Unassembled WGS sequence"/>
</dbReference>
<organism evidence="1 2">
    <name type="scientific">Mucilaginibacter humi</name>
    <dbReference type="NCBI Taxonomy" id="2732510"/>
    <lineage>
        <taxon>Bacteria</taxon>
        <taxon>Pseudomonadati</taxon>
        <taxon>Bacteroidota</taxon>
        <taxon>Sphingobacteriia</taxon>
        <taxon>Sphingobacteriales</taxon>
        <taxon>Sphingobacteriaceae</taxon>
        <taxon>Mucilaginibacter</taxon>
    </lineage>
</organism>
<evidence type="ECO:0000313" key="1">
    <source>
        <dbReference type="EMBL" id="NNU34287.1"/>
    </source>
</evidence>
<protein>
    <submittedName>
        <fullName evidence="1">Uncharacterized protein</fullName>
    </submittedName>
</protein>
<comment type="caution">
    <text evidence="1">The sequence shown here is derived from an EMBL/GenBank/DDBJ whole genome shotgun (WGS) entry which is preliminary data.</text>
</comment>
<name>A0ABX1W233_9SPHI</name>
<dbReference type="EMBL" id="JABFCR010000038">
    <property type="protein sequence ID" value="NNU34287.1"/>
    <property type="molecule type" value="Genomic_DNA"/>
</dbReference>
<gene>
    <name evidence="1" type="ORF">HK413_09245</name>
</gene>
<accession>A0ABX1W233</accession>